<keyword evidence="1" id="KW-1185">Reference proteome</keyword>
<proteinExistence type="predicted"/>
<organism evidence="1 2">
    <name type="scientific">Romanomermis culicivorax</name>
    <name type="common">Nematode worm</name>
    <dbReference type="NCBI Taxonomy" id="13658"/>
    <lineage>
        <taxon>Eukaryota</taxon>
        <taxon>Metazoa</taxon>
        <taxon>Ecdysozoa</taxon>
        <taxon>Nematoda</taxon>
        <taxon>Enoplea</taxon>
        <taxon>Dorylaimia</taxon>
        <taxon>Mermithida</taxon>
        <taxon>Mermithoidea</taxon>
        <taxon>Mermithidae</taxon>
        <taxon>Romanomermis</taxon>
    </lineage>
</organism>
<sequence length="274" mass="31260">MEMKTAQCLLCKTDLKAHKKSLIDHTETAKHKSHVTDSVVAHNCRSIKDFDQKAINDTQSTELKISMFVAEHTSLNCVDHLGIMLKGLCATNTNCHLSNIKLHRMKASMLIKDVLSPTFREELLQDIGKNRIVVPQRLPGVTDLNLKEFEFRKYLMSPRAAYVGYEFMTFIDEFDQGFQRILKEKCFQCLAEAANQDAIMSSKSASLMPLLKQFKNIAIDIDSCMSELFHLKAQGRLTNCDCELNELLLSQSSHDQAMHAKWNNLNHFPFFEDA</sequence>
<dbReference type="WBParaSite" id="nRc.2.0.1.t48023-RA">
    <property type="protein sequence ID" value="nRc.2.0.1.t48023-RA"/>
    <property type="gene ID" value="nRc.2.0.1.g48023"/>
</dbReference>
<name>A0A915LCF1_ROMCU</name>
<protein>
    <submittedName>
        <fullName evidence="2">Uncharacterized protein</fullName>
    </submittedName>
</protein>
<reference evidence="2" key="1">
    <citation type="submission" date="2022-11" db="UniProtKB">
        <authorList>
            <consortium name="WormBaseParasite"/>
        </authorList>
    </citation>
    <scope>IDENTIFICATION</scope>
</reference>
<accession>A0A915LCF1</accession>
<dbReference type="AlphaFoldDB" id="A0A915LCF1"/>
<dbReference type="Proteomes" id="UP000887565">
    <property type="component" value="Unplaced"/>
</dbReference>
<evidence type="ECO:0000313" key="1">
    <source>
        <dbReference type="Proteomes" id="UP000887565"/>
    </source>
</evidence>
<evidence type="ECO:0000313" key="2">
    <source>
        <dbReference type="WBParaSite" id="nRc.2.0.1.t48023-RA"/>
    </source>
</evidence>